<dbReference type="AlphaFoldDB" id="A0A5B0MY82"/>
<gene>
    <name evidence="8" type="ORF">PGT21_023204</name>
</gene>
<evidence type="ECO:0000256" key="5">
    <source>
        <dbReference type="ARBA" id="ARBA00023136"/>
    </source>
</evidence>
<dbReference type="GO" id="GO:0005789">
    <property type="term" value="C:endoplasmic reticulum membrane"/>
    <property type="evidence" value="ECO:0007669"/>
    <property type="project" value="TreeGrafter"/>
</dbReference>
<dbReference type="GO" id="GO:0006696">
    <property type="term" value="P:ergosterol biosynthetic process"/>
    <property type="evidence" value="ECO:0007669"/>
    <property type="project" value="TreeGrafter"/>
</dbReference>
<evidence type="ECO:0000256" key="6">
    <source>
        <dbReference type="SAM" id="MobiDB-lite"/>
    </source>
</evidence>
<evidence type="ECO:0000313" key="9">
    <source>
        <dbReference type="Proteomes" id="UP000324748"/>
    </source>
</evidence>
<dbReference type="PANTHER" id="PTHR21257:SF52">
    <property type="entry name" value="DELTA(14)-STEROL REDUCTASE TM7SF2"/>
    <property type="match status" value="1"/>
</dbReference>
<evidence type="ECO:0000256" key="7">
    <source>
        <dbReference type="SAM" id="Phobius"/>
    </source>
</evidence>
<feature type="transmembrane region" description="Helical" evidence="7">
    <location>
        <begin position="218"/>
        <end position="235"/>
    </location>
</feature>
<comment type="caution">
    <text evidence="8">The sequence shown here is derived from an EMBL/GenBank/DDBJ whole genome shotgun (WGS) entry which is preliminary data.</text>
</comment>
<organism evidence="8 9">
    <name type="scientific">Puccinia graminis f. sp. tritici</name>
    <dbReference type="NCBI Taxonomy" id="56615"/>
    <lineage>
        <taxon>Eukaryota</taxon>
        <taxon>Fungi</taxon>
        <taxon>Dikarya</taxon>
        <taxon>Basidiomycota</taxon>
        <taxon>Pucciniomycotina</taxon>
        <taxon>Pucciniomycetes</taxon>
        <taxon>Pucciniales</taxon>
        <taxon>Pucciniaceae</taxon>
        <taxon>Puccinia</taxon>
    </lineage>
</organism>
<feature type="compositionally biased region" description="Polar residues" evidence="6">
    <location>
        <begin position="43"/>
        <end position="57"/>
    </location>
</feature>
<keyword evidence="5 7" id="KW-0472">Membrane</keyword>
<evidence type="ECO:0000256" key="3">
    <source>
        <dbReference type="ARBA" id="ARBA00022692"/>
    </source>
</evidence>
<dbReference type="Pfam" id="PF01222">
    <property type="entry name" value="ERG4_ERG24"/>
    <property type="match status" value="1"/>
</dbReference>
<dbReference type="OrthoDB" id="10262235at2759"/>
<protein>
    <submittedName>
        <fullName evidence="8">Uncharacterized protein</fullName>
    </submittedName>
</protein>
<evidence type="ECO:0000256" key="4">
    <source>
        <dbReference type="ARBA" id="ARBA00022989"/>
    </source>
</evidence>
<evidence type="ECO:0000313" key="8">
    <source>
        <dbReference type="EMBL" id="KAA1080839.1"/>
    </source>
</evidence>
<evidence type="ECO:0000256" key="1">
    <source>
        <dbReference type="ARBA" id="ARBA00004141"/>
    </source>
</evidence>
<accession>A0A5B0MY82</accession>
<keyword evidence="3 7" id="KW-0812">Transmembrane</keyword>
<sequence>MGQATETAKRAVVNPRTTEFECMVLQARLGTHQSLIKKRPSALGQSQSPLGRSQSVRGTIPTPAWHMLKLAGVGTKPRLAEIKRGCHARQHAGPREGHLLSRGPVPGWCTGYQSAQGLKSAQRDLAMCQVLPPAHPRLSLLKICQDAISADQQLSCILNILEVGGRIGAIGVTLSVPFFTYWLNLACTAQTGCLLGPQILDLRTLWNTTNFFSLEACYVYLGWYMYLVLCWLVLPGKSVDGTVLRDGTRLSYKINGQSPLRRKTWT</sequence>
<comment type="similarity">
    <text evidence="2">Belongs to the ERG4/ERG24 family.</text>
</comment>
<evidence type="ECO:0000256" key="2">
    <source>
        <dbReference type="ARBA" id="ARBA00005402"/>
    </source>
</evidence>
<dbReference type="PANTHER" id="PTHR21257">
    <property type="entry name" value="DELTA(14)-STEROL REDUCTASE"/>
    <property type="match status" value="1"/>
</dbReference>
<keyword evidence="9" id="KW-1185">Reference proteome</keyword>
<dbReference type="InterPro" id="IPR001171">
    <property type="entry name" value="ERG24_DHCR-like"/>
</dbReference>
<proteinExistence type="inferred from homology"/>
<reference evidence="8 9" key="1">
    <citation type="submission" date="2019-05" db="EMBL/GenBank/DDBJ databases">
        <title>Emergence of the Ug99 lineage of the wheat stem rust pathogen through somatic hybridization.</title>
        <authorList>
            <person name="Li F."/>
            <person name="Upadhyaya N.M."/>
            <person name="Sperschneider J."/>
            <person name="Matny O."/>
            <person name="Nguyen-Phuc H."/>
            <person name="Mago R."/>
            <person name="Raley C."/>
            <person name="Miller M.E."/>
            <person name="Silverstein K.A.T."/>
            <person name="Henningsen E."/>
            <person name="Hirsch C.D."/>
            <person name="Visser B."/>
            <person name="Pretorius Z.A."/>
            <person name="Steffenson B.J."/>
            <person name="Schwessinger B."/>
            <person name="Dodds P.N."/>
            <person name="Figueroa M."/>
        </authorList>
    </citation>
    <scope>NUCLEOTIDE SEQUENCE [LARGE SCALE GENOMIC DNA]</scope>
    <source>
        <strain evidence="8">21-0</strain>
    </source>
</reference>
<keyword evidence="4 7" id="KW-1133">Transmembrane helix</keyword>
<comment type="subcellular location">
    <subcellularLocation>
        <location evidence="1">Membrane</location>
        <topology evidence="1">Multi-pass membrane protein</topology>
    </subcellularLocation>
</comment>
<name>A0A5B0MY82_PUCGR</name>
<dbReference type="Proteomes" id="UP000324748">
    <property type="component" value="Unassembled WGS sequence"/>
</dbReference>
<feature type="region of interest" description="Disordered" evidence="6">
    <location>
        <begin position="37"/>
        <end position="58"/>
    </location>
</feature>
<dbReference type="EMBL" id="VSWC01000131">
    <property type="protein sequence ID" value="KAA1080839.1"/>
    <property type="molecule type" value="Genomic_DNA"/>
</dbReference>
<dbReference type="GO" id="GO:0050613">
    <property type="term" value="F:Delta14-sterol reductase activity"/>
    <property type="evidence" value="ECO:0007669"/>
    <property type="project" value="TreeGrafter"/>
</dbReference>